<reference evidence="1 2" key="1">
    <citation type="submission" date="2018-08" db="EMBL/GenBank/DDBJ databases">
        <title>The draft genome squence of Brumimicrobium sp. N62.</title>
        <authorList>
            <person name="Du Z.-J."/>
            <person name="Luo H.-R."/>
        </authorList>
    </citation>
    <scope>NUCLEOTIDE SEQUENCE [LARGE SCALE GENOMIC DNA]</scope>
    <source>
        <strain evidence="1 2">N62</strain>
    </source>
</reference>
<gene>
    <name evidence="1" type="ORF">DXU93_08095</name>
</gene>
<accession>A0A3E1EXW2</accession>
<name>A0A3E1EXW2_9FLAO</name>
<dbReference type="AlphaFoldDB" id="A0A3E1EXW2"/>
<evidence type="ECO:0000313" key="1">
    <source>
        <dbReference type="EMBL" id="RFC54378.1"/>
    </source>
</evidence>
<organism evidence="1 2">
    <name type="scientific">Brumimicrobium aurantiacum</name>
    <dbReference type="NCBI Taxonomy" id="1737063"/>
    <lineage>
        <taxon>Bacteria</taxon>
        <taxon>Pseudomonadati</taxon>
        <taxon>Bacteroidota</taxon>
        <taxon>Flavobacteriia</taxon>
        <taxon>Flavobacteriales</taxon>
        <taxon>Crocinitomicaceae</taxon>
        <taxon>Brumimicrobium</taxon>
    </lineage>
</organism>
<dbReference type="Proteomes" id="UP000257127">
    <property type="component" value="Unassembled WGS sequence"/>
</dbReference>
<evidence type="ECO:0000313" key="2">
    <source>
        <dbReference type="Proteomes" id="UP000257127"/>
    </source>
</evidence>
<protein>
    <submittedName>
        <fullName evidence="1">Uncharacterized protein</fullName>
    </submittedName>
</protein>
<sequence>MFSRSYAKISQWQLCGFGFQGVSWKTVLKHSVTQSFAGFRKVSQRGAIWFKVVQRYKKWKYGSLAWINNSFLLDLVIQQFYLS</sequence>
<keyword evidence="2" id="KW-1185">Reference proteome</keyword>
<proteinExistence type="predicted"/>
<comment type="caution">
    <text evidence="1">The sequence shown here is derived from an EMBL/GenBank/DDBJ whole genome shotgun (WGS) entry which is preliminary data.</text>
</comment>
<dbReference type="EMBL" id="QURB01000004">
    <property type="protein sequence ID" value="RFC54378.1"/>
    <property type="molecule type" value="Genomic_DNA"/>
</dbReference>